<dbReference type="Gene3D" id="2.40.240.50">
    <property type="entry name" value="Barwin-like endoglucanases"/>
    <property type="match status" value="1"/>
</dbReference>
<keyword evidence="7" id="KW-0326">Glycosidase</keyword>
<dbReference type="Proteomes" id="UP000675882">
    <property type="component" value="Unassembled WGS sequence"/>
</dbReference>
<evidence type="ECO:0000256" key="2">
    <source>
        <dbReference type="ARBA" id="ARBA00012587"/>
    </source>
</evidence>
<keyword evidence="8" id="KW-1185">Reference proteome</keyword>
<dbReference type="InterPro" id="IPR010611">
    <property type="entry name" value="3D_dom"/>
</dbReference>
<name>A0A916F9V3_9PROT</name>
<dbReference type="EMBL" id="CAJNBL010000007">
    <property type="protein sequence ID" value="CAE6700781.1"/>
    <property type="molecule type" value="Genomic_DNA"/>
</dbReference>
<dbReference type="PANTHER" id="PTHR30124">
    <property type="entry name" value="MEMBRANE-BOUND LYTIC MUREIN TRANSGLYCOSYLASE A"/>
    <property type="match status" value="1"/>
</dbReference>
<dbReference type="InterPro" id="IPR005300">
    <property type="entry name" value="MltA_B"/>
</dbReference>
<feature type="domain" description="Lytic transglycosylase MltA" evidence="6">
    <location>
        <begin position="149"/>
        <end position="306"/>
    </location>
</feature>
<dbReference type="GO" id="GO:0019867">
    <property type="term" value="C:outer membrane"/>
    <property type="evidence" value="ECO:0007669"/>
    <property type="project" value="InterPro"/>
</dbReference>
<evidence type="ECO:0000313" key="8">
    <source>
        <dbReference type="Proteomes" id="UP000675882"/>
    </source>
</evidence>
<dbReference type="GO" id="GO:0004553">
    <property type="term" value="F:hydrolase activity, hydrolyzing O-glycosyl compounds"/>
    <property type="evidence" value="ECO:0007669"/>
    <property type="project" value="InterPro"/>
</dbReference>
<evidence type="ECO:0000256" key="4">
    <source>
        <dbReference type="ARBA" id="ARBA00023316"/>
    </source>
</evidence>
<gene>
    <name evidence="7" type="ORF">NTGZN8_150031</name>
</gene>
<dbReference type="CDD" id="cd14485">
    <property type="entry name" value="mltA_like_LT_A"/>
    <property type="match status" value="1"/>
</dbReference>
<sequence length="410" mass="45550">MNPLEIIENRNRLALILTLFLSACSTPPPKVPAPQPAEPPPKVTQVPIQEPPAPLFQESPAPLFTVSKWEMLPDWGTTDLTPTKPAFMQSCRVLKNKPHWKEVCARAEKLEKNDNATLHAFYEEWFTPYQVRNPDGSELGVITGYYEPLLKGSRTKTPQFKFPLYAAPIDLLAIDLANAYPQLKGLRLRGRLQDKRIVPYYSRAEINHETSPLTGQELFWADNAVDLFFLQIQGSGRVELPDGRQMKVGYADQNGHPYVSIGKKLVDSGALKLEEASMQGIKSWAEKHPDQIDSLLKQNPSYVFLRELPDNTPAPLGALGVPLTSEYSIAIDPRTIPLGTPVFLSTTYPNDSAPLNRLVLAQDTGGAIKGAVRADFFWGFGESAAIQAGKMKQQGRLWVLFPRGGEPILN</sequence>
<reference evidence="7" key="1">
    <citation type="submission" date="2021-02" db="EMBL/GenBank/DDBJ databases">
        <authorList>
            <person name="Han P."/>
        </authorList>
    </citation>
    <scope>NUCLEOTIDE SEQUENCE</scope>
    <source>
        <strain evidence="7">Candidatus Nitrotoga sp. ZN8</strain>
    </source>
</reference>
<dbReference type="GO" id="GO:0008933">
    <property type="term" value="F:peptidoglycan lytic transglycosylase activity"/>
    <property type="evidence" value="ECO:0007669"/>
    <property type="project" value="TreeGrafter"/>
</dbReference>
<organism evidence="7 8">
    <name type="scientific">Candidatus Nitrotoga fabula</name>
    <dbReference type="NCBI Taxonomy" id="2182327"/>
    <lineage>
        <taxon>Bacteria</taxon>
        <taxon>Pseudomonadati</taxon>
        <taxon>Pseudomonadota</taxon>
        <taxon>Betaproteobacteria</taxon>
        <taxon>Nitrosomonadales</taxon>
        <taxon>Gallionellaceae</taxon>
        <taxon>Candidatus Nitrotoga</taxon>
    </lineage>
</organism>
<dbReference type="Gene3D" id="2.40.40.10">
    <property type="entry name" value="RlpA-like domain"/>
    <property type="match status" value="1"/>
</dbReference>
<evidence type="ECO:0000256" key="1">
    <source>
        <dbReference type="ARBA" id="ARBA00001420"/>
    </source>
</evidence>
<proteinExistence type="predicted"/>
<dbReference type="CDD" id="cd14668">
    <property type="entry name" value="mlta_B"/>
    <property type="match status" value="1"/>
</dbReference>
<accession>A0A916F9V3</accession>
<evidence type="ECO:0000259" key="6">
    <source>
        <dbReference type="SMART" id="SM00925"/>
    </source>
</evidence>
<dbReference type="AlphaFoldDB" id="A0A916F9V3"/>
<dbReference type="Pfam" id="PF03562">
    <property type="entry name" value="MltA"/>
    <property type="match status" value="1"/>
</dbReference>
<dbReference type="PANTHER" id="PTHR30124:SF0">
    <property type="entry name" value="MEMBRANE-BOUND LYTIC MUREIN TRANSGLYCOSYLASE A"/>
    <property type="match status" value="1"/>
</dbReference>
<dbReference type="PIRSF" id="PIRSF019422">
    <property type="entry name" value="MltA"/>
    <property type="match status" value="1"/>
</dbReference>
<dbReference type="GO" id="GO:0071555">
    <property type="term" value="P:cell wall organization"/>
    <property type="evidence" value="ECO:0007669"/>
    <property type="project" value="UniProtKB-KW"/>
</dbReference>
<keyword evidence="7" id="KW-0378">Hydrolase</keyword>
<keyword evidence="4" id="KW-0961">Cell wall biogenesis/degradation</keyword>
<evidence type="ECO:0000313" key="7">
    <source>
        <dbReference type="EMBL" id="CAE6700781.1"/>
    </source>
</evidence>
<dbReference type="GO" id="GO:0009253">
    <property type="term" value="P:peptidoglycan catabolic process"/>
    <property type="evidence" value="ECO:0007669"/>
    <property type="project" value="TreeGrafter"/>
</dbReference>
<dbReference type="EC" id="4.2.2.n1" evidence="2"/>
<dbReference type="InterPro" id="IPR026044">
    <property type="entry name" value="MltA"/>
</dbReference>
<comment type="catalytic activity">
    <reaction evidence="1">
        <text>Exolytic cleavage of the (1-&gt;4)-beta-glycosidic linkage between N-acetylmuramic acid (MurNAc) and N-acetylglucosamine (GlcNAc) residues in peptidoglycan, from either the reducing or the non-reducing ends of the peptidoglycan chains, with concomitant formation of a 1,6-anhydrobond in the MurNAc residue.</text>
        <dbReference type="EC" id="4.2.2.n1"/>
    </reaction>
</comment>
<dbReference type="InterPro" id="IPR036908">
    <property type="entry name" value="RlpA-like_sf"/>
</dbReference>
<dbReference type="Pfam" id="PF06725">
    <property type="entry name" value="3D"/>
    <property type="match status" value="1"/>
</dbReference>
<protein>
    <recommendedName>
        <fullName evidence="2">peptidoglycan lytic exotransglycosylase</fullName>
        <ecNumber evidence="2">4.2.2.n1</ecNumber>
    </recommendedName>
    <alternativeName>
        <fullName evidence="5">Murein hydrolase A</fullName>
    </alternativeName>
</protein>
<keyword evidence="3" id="KW-0456">Lyase</keyword>
<evidence type="ECO:0000256" key="3">
    <source>
        <dbReference type="ARBA" id="ARBA00023239"/>
    </source>
</evidence>
<evidence type="ECO:0000256" key="5">
    <source>
        <dbReference type="ARBA" id="ARBA00030918"/>
    </source>
</evidence>
<dbReference type="SMART" id="SM00925">
    <property type="entry name" value="MltA"/>
    <property type="match status" value="1"/>
</dbReference>
<comment type="caution">
    <text evidence="7">The sequence shown here is derived from an EMBL/GenBank/DDBJ whole genome shotgun (WGS) entry which is preliminary data.</text>
</comment>
<dbReference type="GO" id="GO:0009254">
    <property type="term" value="P:peptidoglycan turnover"/>
    <property type="evidence" value="ECO:0007669"/>
    <property type="project" value="InterPro"/>
</dbReference>
<dbReference type="SUPFAM" id="SSF50685">
    <property type="entry name" value="Barwin-like endoglucanases"/>
    <property type="match status" value="1"/>
</dbReference>